<dbReference type="HAMAP" id="MF_00318">
    <property type="entry name" value="Enolase"/>
    <property type="match status" value="1"/>
</dbReference>
<reference evidence="13 14" key="1">
    <citation type="submission" date="2020-12" db="EMBL/GenBank/DDBJ databases">
        <authorList>
            <person name="Awala S.I."/>
            <person name="Gwak J.-H."/>
            <person name="Kim S.-J."/>
            <person name="Rhee S.-K."/>
        </authorList>
    </citation>
    <scope>NUCLEOTIDE SEQUENCE [LARGE SCALE GENOMIC DNA]</scope>
    <source>
        <strain evidence="13 14">IT5</strain>
    </source>
</reference>
<feature type="binding site" evidence="10">
    <location>
        <position position="342"/>
    </location>
    <ligand>
        <name>(2R)-2-phosphoglycerate</name>
        <dbReference type="ChEBI" id="CHEBI:58289"/>
    </ligand>
</feature>
<dbReference type="Gene3D" id="3.30.390.10">
    <property type="entry name" value="Enolase-like, N-terminal domain"/>
    <property type="match status" value="1"/>
</dbReference>
<feature type="binding site" evidence="10">
    <location>
        <position position="371"/>
    </location>
    <ligand>
        <name>(2R)-2-phosphoglycerate</name>
        <dbReference type="ChEBI" id="CHEBI:58289"/>
    </ligand>
</feature>
<dbReference type="PRINTS" id="PR00148">
    <property type="entry name" value="ENOLASE"/>
</dbReference>
<comment type="function">
    <text evidence="9 10">Catalyzes the reversible conversion of 2-phosphoglycerate (2-PG) into phosphoenolpyruvate (PEP). It is essential for the degradation of carbohydrates via glycolysis.</text>
</comment>
<evidence type="ECO:0000256" key="7">
    <source>
        <dbReference type="ARBA" id="ARBA00023152"/>
    </source>
</evidence>
<dbReference type="Pfam" id="PF00113">
    <property type="entry name" value="Enolase_C"/>
    <property type="match status" value="1"/>
</dbReference>
<dbReference type="SUPFAM" id="SSF51604">
    <property type="entry name" value="Enolase C-terminal domain-like"/>
    <property type="match status" value="1"/>
</dbReference>
<dbReference type="PANTHER" id="PTHR11902">
    <property type="entry name" value="ENOLASE"/>
    <property type="match status" value="1"/>
</dbReference>
<dbReference type="CDD" id="cd03313">
    <property type="entry name" value="enolase"/>
    <property type="match status" value="1"/>
</dbReference>
<dbReference type="SFLD" id="SFLDG00178">
    <property type="entry name" value="enolase"/>
    <property type="match status" value="1"/>
</dbReference>
<dbReference type="EMBL" id="CP065956">
    <property type="protein sequence ID" value="QSR86233.1"/>
    <property type="molecule type" value="Genomic_DNA"/>
</dbReference>
<evidence type="ECO:0000256" key="9">
    <source>
        <dbReference type="ARBA" id="ARBA00045763"/>
    </source>
</evidence>
<feature type="binding site" evidence="10">
    <location>
        <position position="317"/>
    </location>
    <ligand>
        <name>Mg(2+)</name>
        <dbReference type="ChEBI" id="CHEBI:18420"/>
    </ligand>
</feature>
<dbReference type="InterPro" id="IPR020811">
    <property type="entry name" value="Enolase_N"/>
</dbReference>
<keyword evidence="14" id="KW-1185">Reference proteome</keyword>
<dbReference type="InterPro" id="IPR029017">
    <property type="entry name" value="Enolase-like_N"/>
</dbReference>
<keyword evidence="5 10" id="KW-0964">Secreted</keyword>
<keyword evidence="7 10" id="KW-0324">Glycolysis</keyword>
<dbReference type="SUPFAM" id="SSF54826">
    <property type="entry name" value="Enolase N-terminal domain-like"/>
    <property type="match status" value="1"/>
</dbReference>
<sequence length="432" mass="46772">MTNTLIRKVLARQVLDSRGNPTVEAEIHLDNGISATAIVPSGASTGSHEALELRDNDKSRYGGKEVGKAVYNIKSRIAPELIGKDATDQTEIDRILIALDGTKNKSVLGANAILAVSLCVARVAAKAVGLPLFKYLGGAQAITLPVPFANLINGGVHSDAPLDFQEFMVVPLGAPSFKEGLRYGVEIFHALKTILQEKKLGTGIGDEGGFAPSVASADQAFGLLMEATEKAGYKPGKDVFYALDAAATELYDQNSKVYGFKKSQPIQLLSSHLIELYQELARKYPLVSIEDGMAENDWEGWKQLTQQLGGTLQLVGDDLFVTNKEFLKKGIEEKIANAILIKVNQVGTLTETFQTVEMAKKHGYRVMVSHRSGESEDPFIADLAVALNAGQIKTGSFCRSDRLSKYNQLLRIEELLGENAVYGIKLGDSKDD</sequence>
<dbReference type="NCBIfam" id="TIGR01060">
    <property type="entry name" value="eno"/>
    <property type="match status" value="1"/>
</dbReference>
<comment type="cofactor">
    <cofactor evidence="10">
        <name>Mg(2+)</name>
        <dbReference type="ChEBI" id="CHEBI:18420"/>
    </cofactor>
    <text evidence="10">Binds a second Mg(2+) ion via substrate during catalysis.</text>
</comment>
<dbReference type="InterPro" id="IPR020809">
    <property type="entry name" value="Enolase_CS"/>
</dbReference>
<dbReference type="SMART" id="SM01193">
    <property type="entry name" value="Enolase_N"/>
    <property type="match status" value="1"/>
</dbReference>
<dbReference type="PIRSF" id="PIRSF001400">
    <property type="entry name" value="Enolase"/>
    <property type="match status" value="1"/>
</dbReference>
<evidence type="ECO:0000259" key="12">
    <source>
        <dbReference type="SMART" id="SM01193"/>
    </source>
</evidence>
<feature type="binding site" evidence="10">
    <location>
        <position position="372"/>
    </location>
    <ligand>
        <name>(2R)-2-phosphoglycerate</name>
        <dbReference type="ChEBI" id="CHEBI:58289"/>
    </ligand>
</feature>
<comment type="catalytic activity">
    <reaction evidence="10">
        <text>(2R)-2-phosphoglycerate = phosphoenolpyruvate + H2O</text>
        <dbReference type="Rhea" id="RHEA:10164"/>
        <dbReference type="ChEBI" id="CHEBI:15377"/>
        <dbReference type="ChEBI" id="CHEBI:58289"/>
        <dbReference type="ChEBI" id="CHEBI:58702"/>
        <dbReference type="EC" id="4.2.1.11"/>
    </reaction>
</comment>
<dbReference type="SFLD" id="SFLDS00001">
    <property type="entry name" value="Enolase"/>
    <property type="match status" value="1"/>
</dbReference>
<feature type="binding site" evidence="10">
    <location>
        <position position="393"/>
    </location>
    <ligand>
        <name>(2R)-2-phosphoglycerate</name>
        <dbReference type="ChEBI" id="CHEBI:58289"/>
    </ligand>
</feature>
<dbReference type="RefSeq" id="WP_206844948.1">
    <property type="nucleotide sequence ID" value="NZ_CP065956.1"/>
</dbReference>
<evidence type="ECO:0000256" key="4">
    <source>
        <dbReference type="ARBA" id="ARBA00017068"/>
    </source>
</evidence>
<feature type="domain" description="Enolase N-terminal" evidence="12">
    <location>
        <begin position="6"/>
        <end position="136"/>
    </location>
</feature>
<evidence type="ECO:0000313" key="13">
    <source>
        <dbReference type="EMBL" id="QSR86233.1"/>
    </source>
</evidence>
<dbReference type="PANTHER" id="PTHR11902:SF1">
    <property type="entry name" value="ENOLASE"/>
    <property type="match status" value="1"/>
</dbReference>
<feature type="binding site" evidence="10">
    <location>
        <position position="165"/>
    </location>
    <ligand>
        <name>(2R)-2-phosphoglycerate</name>
        <dbReference type="ChEBI" id="CHEBI:58289"/>
    </ligand>
</feature>
<comment type="subcellular location">
    <subcellularLocation>
        <location evidence="10">Cytoplasm</location>
    </subcellularLocation>
    <subcellularLocation>
        <location evidence="10">Secreted</location>
    </subcellularLocation>
    <subcellularLocation>
        <location evidence="10">Cell surface</location>
    </subcellularLocation>
    <text evidence="10">Fractions of enolase are present in both the cytoplasm and on the cell surface.</text>
</comment>
<dbReference type="InterPro" id="IPR000941">
    <property type="entry name" value="Enolase"/>
</dbReference>
<dbReference type="EC" id="4.2.1.11" evidence="3 10"/>
<feature type="active site" description="Proton donor" evidence="10">
    <location>
        <position position="207"/>
    </location>
</feature>
<dbReference type="InterPro" id="IPR020810">
    <property type="entry name" value="Enolase_C"/>
</dbReference>
<protein>
    <recommendedName>
        <fullName evidence="4 10">Enolase</fullName>
        <ecNumber evidence="3 10">4.2.1.11</ecNumber>
    </recommendedName>
    <alternativeName>
        <fullName evidence="10">2-phospho-D-glycerate hydro-lyase</fullName>
    </alternativeName>
    <alternativeName>
        <fullName evidence="10">2-phosphoglycerate dehydratase</fullName>
    </alternativeName>
</protein>
<dbReference type="InterPro" id="IPR036849">
    <property type="entry name" value="Enolase-like_C_sf"/>
</dbReference>
<comment type="pathway">
    <text evidence="1 10">Carbohydrate degradation; glycolysis; pyruvate from D-glyceraldehyde 3-phosphate: step 4/5.</text>
</comment>
<feature type="binding site" evidence="10">
    <location>
        <position position="290"/>
    </location>
    <ligand>
        <name>Mg(2+)</name>
        <dbReference type="ChEBI" id="CHEBI:18420"/>
    </ligand>
</feature>
<dbReference type="Pfam" id="PF03952">
    <property type="entry name" value="Enolase_N"/>
    <property type="match status" value="1"/>
</dbReference>
<evidence type="ECO:0000256" key="2">
    <source>
        <dbReference type="ARBA" id="ARBA00009604"/>
    </source>
</evidence>
<keyword evidence="6 10" id="KW-0460">Magnesium</keyword>
<dbReference type="SMART" id="SM01192">
    <property type="entry name" value="Enolase_C"/>
    <property type="match status" value="1"/>
</dbReference>
<name>A0ABX7PU31_9BACT</name>
<keyword evidence="10" id="KW-0963">Cytoplasm</keyword>
<dbReference type="PROSITE" id="PS00164">
    <property type="entry name" value="ENOLASE"/>
    <property type="match status" value="1"/>
</dbReference>
<dbReference type="GO" id="GO:0004634">
    <property type="term" value="F:phosphopyruvate hydratase activity"/>
    <property type="evidence" value="ECO:0007669"/>
    <property type="project" value="UniProtKB-EC"/>
</dbReference>
<organism evidence="13 14">
    <name type="scientific">Candidatus Methylacidiphilum infernorum</name>
    <dbReference type="NCBI Taxonomy" id="511746"/>
    <lineage>
        <taxon>Bacteria</taxon>
        <taxon>Pseudomonadati</taxon>
        <taxon>Verrucomicrobiota</taxon>
        <taxon>Methylacidiphilae</taxon>
        <taxon>Methylacidiphilales</taxon>
        <taxon>Methylacidiphilaceae</taxon>
        <taxon>Methylacidiphilum (ex Ratnadevi et al. 2023)</taxon>
    </lineage>
</organism>
<feature type="domain" description="Enolase C-terminal TIM barrel" evidence="11">
    <location>
        <begin position="141"/>
        <end position="430"/>
    </location>
</feature>
<evidence type="ECO:0000313" key="14">
    <source>
        <dbReference type="Proteomes" id="UP000663088"/>
    </source>
</evidence>
<evidence type="ECO:0000256" key="3">
    <source>
        <dbReference type="ARBA" id="ARBA00012058"/>
    </source>
</evidence>
<evidence type="ECO:0000256" key="10">
    <source>
        <dbReference type="HAMAP-Rule" id="MF_00318"/>
    </source>
</evidence>
<keyword evidence="8 10" id="KW-0456">Lyase</keyword>
<evidence type="ECO:0000256" key="1">
    <source>
        <dbReference type="ARBA" id="ARBA00005031"/>
    </source>
</evidence>
<evidence type="ECO:0000256" key="8">
    <source>
        <dbReference type="ARBA" id="ARBA00023239"/>
    </source>
</evidence>
<dbReference type="Gene3D" id="3.20.20.120">
    <property type="entry name" value="Enolase-like C-terminal domain"/>
    <property type="match status" value="1"/>
</dbReference>
<dbReference type="Proteomes" id="UP000663088">
    <property type="component" value="Chromosome"/>
</dbReference>
<gene>
    <name evidence="10 13" type="primary">eno</name>
    <name evidence="13" type="ORF">EM20IM_06925</name>
</gene>
<feature type="active site" description="Proton acceptor" evidence="10">
    <location>
        <position position="342"/>
    </location>
</feature>
<keyword evidence="10" id="KW-0479">Metal-binding</keyword>
<evidence type="ECO:0000256" key="5">
    <source>
        <dbReference type="ARBA" id="ARBA00022525"/>
    </source>
</evidence>
<evidence type="ECO:0000256" key="6">
    <source>
        <dbReference type="ARBA" id="ARBA00022842"/>
    </source>
</evidence>
<accession>A0ABX7PU31</accession>
<comment type="similarity">
    <text evidence="2 10">Belongs to the enolase family.</text>
</comment>
<proteinExistence type="inferred from homology"/>
<dbReference type="SFLD" id="SFLDF00002">
    <property type="entry name" value="enolase"/>
    <property type="match status" value="1"/>
</dbReference>
<evidence type="ECO:0000259" key="11">
    <source>
        <dbReference type="SMART" id="SM01192"/>
    </source>
</evidence>
<feature type="binding site" evidence="10">
    <location>
        <position position="244"/>
    </location>
    <ligand>
        <name>Mg(2+)</name>
        <dbReference type="ChEBI" id="CHEBI:18420"/>
    </ligand>
</feature>